<protein>
    <submittedName>
        <fullName evidence="3">PH domain-containing protein</fullName>
    </submittedName>
</protein>
<organism evidence="3 4">
    <name type="scientific">Staphylococcus americanisciuri</name>
    <dbReference type="NCBI Taxonomy" id="2973940"/>
    <lineage>
        <taxon>Bacteria</taxon>
        <taxon>Bacillati</taxon>
        <taxon>Bacillota</taxon>
        <taxon>Bacilli</taxon>
        <taxon>Bacillales</taxon>
        <taxon>Staphylococcaceae</taxon>
        <taxon>Staphylococcus</taxon>
    </lineage>
</organism>
<dbReference type="InterPro" id="IPR005182">
    <property type="entry name" value="YdbS-like_PH"/>
</dbReference>
<dbReference type="Pfam" id="PF03703">
    <property type="entry name" value="bPH_2"/>
    <property type="match status" value="1"/>
</dbReference>
<feature type="transmembrane region" description="Helical" evidence="1">
    <location>
        <begin position="20"/>
        <end position="39"/>
    </location>
</feature>
<sequence length="155" mass="18903">MTFHKSPEITKRYLRRLYALTYVGMMISLIIILLVLYYFDMWQPLRYIVIGLMVLSSIYCLVRPHFKYHYTSYRMNQNMIEVKRHFWFQRHDIIKVERLQYVQWRNGPLMRRYQLQRLTLTTAGHDLKLPLLDAEDVSRIEAYCLAYLQEVDSDV</sequence>
<evidence type="ECO:0000313" key="3">
    <source>
        <dbReference type="EMBL" id="MCS4487058.1"/>
    </source>
</evidence>
<keyword evidence="1" id="KW-0812">Transmembrane</keyword>
<comment type="caution">
    <text evidence="3">The sequence shown here is derived from an EMBL/GenBank/DDBJ whole genome shotgun (WGS) entry which is preliminary data.</text>
</comment>
<gene>
    <name evidence="3" type="ORF">NXS11_09155</name>
</gene>
<accession>A0ABT2F3J7</accession>
<evidence type="ECO:0000256" key="1">
    <source>
        <dbReference type="SAM" id="Phobius"/>
    </source>
</evidence>
<keyword evidence="4" id="KW-1185">Reference proteome</keyword>
<proteinExistence type="predicted"/>
<reference evidence="3 4" key="1">
    <citation type="journal article" date="2023" name="Int. J. Syst. Evol. Microbiol.">
        <title>Streptococcus sciuri sp. nov., Staphylococcus marylandisciuri sp. nov. and Staphylococcus americanisciuri sp. nov., isolated from faeces of eastern grey squirrel (Sciurus carolinensis).</title>
        <authorList>
            <person name="Volokhov D.V."/>
            <person name="Zagorodnyaya T.A."/>
            <person name="Furtak V.A."/>
            <person name="Nattanmai G."/>
            <person name="Randall L."/>
            <person name="Jose S."/>
            <person name="Gao Y."/>
            <person name="Eisenberg T."/>
            <person name="Delmonte P."/>
            <person name="Blom J."/>
            <person name="Mitchell K.K."/>
        </authorList>
    </citation>
    <scope>NUCLEOTIDE SEQUENCE [LARGE SCALE GENOMIC DNA]</scope>
    <source>
        <strain evidence="3 4">GRT3</strain>
    </source>
</reference>
<dbReference type="PANTHER" id="PTHR34473">
    <property type="entry name" value="UPF0699 TRANSMEMBRANE PROTEIN YDBS"/>
    <property type="match status" value="1"/>
</dbReference>
<keyword evidence="1" id="KW-0472">Membrane</keyword>
<evidence type="ECO:0000259" key="2">
    <source>
        <dbReference type="Pfam" id="PF03703"/>
    </source>
</evidence>
<feature type="domain" description="YdbS-like PH" evidence="2">
    <location>
        <begin position="68"/>
        <end position="144"/>
    </location>
</feature>
<dbReference type="EMBL" id="JANUXY010000009">
    <property type="protein sequence ID" value="MCS4487058.1"/>
    <property type="molecule type" value="Genomic_DNA"/>
</dbReference>
<dbReference type="Proteomes" id="UP001205609">
    <property type="component" value="Unassembled WGS sequence"/>
</dbReference>
<feature type="transmembrane region" description="Helical" evidence="1">
    <location>
        <begin position="45"/>
        <end position="62"/>
    </location>
</feature>
<name>A0ABT2F3J7_9STAP</name>
<dbReference type="RefSeq" id="WP_259200699.1">
    <property type="nucleotide sequence ID" value="NZ_JANUXY010000009.1"/>
</dbReference>
<dbReference type="PANTHER" id="PTHR34473:SF2">
    <property type="entry name" value="UPF0699 TRANSMEMBRANE PROTEIN YDBT"/>
    <property type="match status" value="1"/>
</dbReference>
<evidence type="ECO:0000313" key="4">
    <source>
        <dbReference type="Proteomes" id="UP001205609"/>
    </source>
</evidence>
<keyword evidence="1" id="KW-1133">Transmembrane helix</keyword>